<proteinExistence type="predicted"/>
<feature type="compositionally biased region" description="Basic residues" evidence="1">
    <location>
        <begin position="78"/>
        <end position="89"/>
    </location>
</feature>
<feature type="non-terminal residue" evidence="2">
    <location>
        <position position="1"/>
    </location>
</feature>
<gene>
    <name evidence="2" type="ORF">T310_6242</name>
</gene>
<evidence type="ECO:0000313" key="2">
    <source>
        <dbReference type="EMBL" id="KKA19766.1"/>
    </source>
</evidence>
<dbReference type="RefSeq" id="XP_013326378.1">
    <property type="nucleotide sequence ID" value="XM_013470924.1"/>
</dbReference>
<dbReference type="GeneID" id="25318552"/>
<feature type="region of interest" description="Disordered" evidence="1">
    <location>
        <begin position="66"/>
        <end position="107"/>
    </location>
</feature>
<accession>A0A0F4YPK0</accession>
<organism evidence="2 3">
    <name type="scientific">Rasamsonia emersonii (strain ATCC 16479 / CBS 393.64 / IMI 116815)</name>
    <dbReference type="NCBI Taxonomy" id="1408163"/>
    <lineage>
        <taxon>Eukaryota</taxon>
        <taxon>Fungi</taxon>
        <taxon>Dikarya</taxon>
        <taxon>Ascomycota</taxon>
        <taxon>Pezizomycotina</taxon>
        <taxon>Eurotiomycetes</taxon>
        <taxon>Eurotiomycetidae</taxon>
        <taxon>Eurotiales</taxon>
        <taxon>Trichocomaceae</taxon>
        <taxon>Rasamsonia</taxon>
    </lineage>
</organism>
<comment type="caution">
    <text evidence="2">The sequence shown here is derived from an EMBL/GenBank/DDBJ whole genome shotgun (WGS) entry which is preliminary data.</text>
</comment>
<name>A0A0F4YPK0_RASE3</name>
<dbReference type="Proteomes" id="UP000053958">
    <property type="component" value="Unassembled WGS sequence"/>
</dbReference>
<evidence type="ECO:0000256" key="1">
    <source>
        <dbReference type="SAM" id="MobiDB-lite"/>
    </source>
</evidence>
<sequence length="107" mass="11825">PHSTTELKQLLLASTRSARSRPNQSLSMLTCFCQWRLDGKLGTSENTALLKSPTFAQQLSHWMKTNVAGGSKEATSASRRRATTPRRSRPTPCRGATTPRRSRPTPC</sequence>
<dbReference type="EMBL" id="LASV01000320">
    <property type="protein sequence ID" value="KKA19766.1"/>
    <property type="molecule type" value="Genomic_DNA"/>
</dbReference>
<reference evidence="2 3" key="1">
    <citation type="submission" date="2015-04" db="EMBL/GenBank/DDBJ databases">
        <authorList>
            <person name="Heijne W.H."/>
            <person name="Fedorova N.D."/>
            <person name="Nierman W.C."/>
            <person name="Vollebregt A.W."/>
            <person name="Zhao Z."/>
            <person name="Wu L."/>
            <person name="Kumar M."/>
            <person name="Stam H."/>
            <person name="van den Berg M.A."/>
            <person name="Pel H.J."/>
        </authorList>
    </citation>
    <scope>NUCLEOTIDE SEQUENCE [LARGE SCALE GENOMIC DNA]</scope>
    <source>
        <strain evidence="2 3">CBS 393.64</strain>
    </source>
</reference>
<evidence type="ECO:0000313" key="3">
    <source>
        <dbReference type="Proteomes" id="UP000053958"/>
    </source>
</evidence>
<dbReference type="AlphaFoldDB" id="A0A0F4YPK0"/>
<keyword evidence="3" id="KW-1185">Reference proteome</keyword>
<protein>
    <submittedName>
        <fullName evidence="2">Uncharacterized protein</fullName>
    </submittedName>
</protein>